<proteinExistence type="predicted"/>
<organism evidence="3">
    <name type="scientific">Phlebotomus kandelakii</name>
    <dbReference type="NCBI Taxonomy" id="1109342"/>
    <lineage>
        <taxon>Eukaryota</taxon>
        <taxon>Metazoa</taxon>
        <taxon>Ecdysozoa</taxon>
        <taxon>Arthropoda</taxon>
        <taxon>Hexapoda</taxon>
        <taxon>Insecta</taxon>
        <taxon>Pterygota</taxon>
        <taxon>Neoptera</taxon>
        <taxon>Endopterygota</taxon>
        <taxon>Diptera</taxon>
        <taxon>Nematocera</taxon>
        <taxon>Psychodoidea</taxon>
        <taxon>Psychodidae</taxon>
        <taxon>Phlebotomus</taxon>
        <taxon>Larroussius</taxon>
    </lineage>
</organism>
<reference evidence="3" key="1">
    <citation type="submission" date="2019-10" db="EMBL/GenBank/DDBJ databases">
        <title>Short sand fly seasons in Tbilisi, Georgia, hinder development of host immunity to saliva of the visceral leishmaniasis vector Phlebotomus kandelakii.</title>
        <authorList>
            <person name="Oliveira F."/>
            <person name="Giorgobiani E."/>
            <person name="Guimaraes-Costa A.B."/>
            <person name="Abdeladhim M."/>
            <person name="Oristian J."/>
            <person name="Tskhvaradze L."/>
            <person name="Tsertsvadze N."/>
            <person name="Zakalashvili M."/>
            <person name="Valenzuela J.G."/>
            <person name="Kamhawi S."/>
        </authorList>
    </citation>
    <scope>NUCLEOTIDE SEQUENCE</scope>
    <source>
        <strain evidence="3">Wild-capture in Tbilisi</strain>
        <tissue evidence="3">Salivary glands</tissue>
    </source>
</reference>
<protein>
    <submittedName>
        <fullName evidence="3">Putative secreted protein</fullName>
    </submittedName>
</protein>
<keyword evidence="2" id="KW-0732">Signal</keyword>
<evidence type="ECO:0000313" key="3">
    <source>
        <dbReference type="EMBL" id="NBJ60086.1"/>
    </source>
</evidence>
<feature type="signal peptide" evidence="2">
    <location>
        <begin position="1"/>
        <end position="16"/>
    </location>
</feature>
<name>A0A6B2ECV3_9DIPT</name>
<feature type="compositionally biased region" description="Low complexity" evidence="1">
    <location>
        <begin position="107"/>
        <end position="121"/>
    </location>
</feature>
<feature type="region of interest" description="Disordered" evidence="1">
    <location>
        <begin position="82"/>
        <end position="136"/>
    </location>
</feature>
<accession>A0A6B2ECV3</accession>
<dbReference type="AlphaFoldDB" id="A0A6B2ECV3"/>
<feature type="chain" id="PRO_5025563298" evidence="2">
    <location>
        <begin position="17"/>
        <end position="136"/>
    </location>
</feature>
<evidence type="ECO:0000256" key="2">
    <source>
        <dbReference type="SAM" id="SignalP"/>
    </source>
</evidence>
<dbReference type="EMBL" id="GIFK01002383">
    <property type="protein sequence ID" value="NBJ60086.1"/>
    <property type="molecule type" value="Transcribed_RNA"/>
</dbReference>
<evidence type="ECO:0000256" key="1">
    <source>
        <dbReference type="SAM" id="MobiDB-lite"/>
    </source>
</evidence>
<sequence>MNRLFFVILFASIVATEPIFPTLLDNLWGSYFSAEDDADTSDQSKEIKNVNVHCHTCNVKINCTNCSVTTITTEDELQANKLGVSQAPPNTIAGPPPSSSIRPAGITFDSSSPETFPSSSTAAISNMQDDAGGDGK</sequence>